<dbReference type="EMBL" id="JACHDS010000001">
    <property type="protein sequence ID" value="MBB6173353.1"/>
    <property type="molecule type" value="Genomic_DNA"/>
</dbReference>
<dbReference type="Proteomes" id="UP000546642">
    <property type="component" value="Unassembled WGS sequence"/>
</dbReference>
<accession>A0A7W9YJM2</accession>
<evidence type="ECO:0000313" key="2">
    <source>
        <dbReference type="Proteomes" id="UP000546642"/>
    </source>
</evidence>
<organism evidence="1 2">
    <name type="scientific">Nocardiopsis mwathae</name>
    <dbReference type="NCBI Taxonomy" id="1472723"/>
    <lineage>
        <taxon>Bacteria</taxon>
        <taxon>Bacillati</taxon>
        <taxon>Actinomycetota</taxon>
        <taxon>Actinomycetes</taxon>
        <taxon>Streptosporangiales</taxon>
        <taxon>Nocardiopsidaceae</taxon>
        <taxon>Nocardiopsis</taxon>
    </lineage>
</organism>
<dbReference type="InterPro" id="IPR015105">
    <property type="entry name" value="NgoMIV"/>
</dbReference>
<name>A0A7W9YJM2_9ACTN</name>
<dbReference type="InterPro" id="IPR011335">
    <property type="entry name" value="Restrct_endonuc-II-like"/>
</dbReference>
<protein>
    <submittedName>
        <fullName evidence="1">Uncharacterized protein</fullName>
    </submittedName>
</protein>
<dbReference type="Pfam" id="PF09015">
    <property type="entry name" value="NgoMIV_restric"/>
    <property type="match status" value="1"/>
</dbReference>
<sequence length="298" mass="32604">MLERGRPIPAPFAASLCGYRNGKPNTSDASHAFSVELGTAFFDVMGVPRAAVDGGLAGPVMAREMLADLAGRVESFGSDVSVDAERKLAEFEQYSHLGVVQELAKDPAGSRVSSSIEELEVYIHDDDGDLNQAPRLLDLVGRIRGEHEESVAERRLLLDTLGEESVLGLDIAISGPSPYSNSSLPFLEAGFSLKWSLRTDRAQDCRTQGAKMAALRRGRMPHFAAVTMEPRPYFLGILGRGSGEIDCVYHLHLPALAEAVDQVCTSKNRMAARDTFHRLRDQGRVRDYDDLIAYVSRI</sequence>
<dbReference type="CDD" id="cd22340">
    <property type="entry name" value="NgoMIV-like"/>
    <property type="match status" value="1"/>
</dbReference>
<dbReference type="SUPFAM" id="SSF52980">
    <property type="entry name" value="Restriction endonuclease-like"/>
    <property type="match status" value="1"/>
</dbReference>
<dbReference type="Gene3D" id="3.40.50.10010">
    <property type="entry name" value="Type-2 restriction enzyme NgoMIV"/>
    <property type="match status" value="1"/>
</dbReference>
<dbReference type="AlphaFoldDB" id="A0A7W9YJM2"/>
<dbReference type="RefSeq" id="WP_221308153.1">
    <property type="nucleotide sequence ID" value="NZ_JACHDS010000001.1"/>
</dbReference>
<dbReference type="GO" id="GO:0009036">
    <property type="term" value="F:type II site-specific deoxyribonuclease activity"/>
    <property type="evidence" value="ECO:0007669"/>
    <property type="project" value="InterPro"/>
</dbReference>
<keyword evidence="2" id="KW-1185">Reference proteome</keyword>
<reference evidence="1 2" key="1">
    <citation type="submission" date="2020-08" db="EMBL/GenBank/DDBJ databases">
        <title>Sequencing the genomes of 1000 actinobacteria strains.</title>
        <authorList>
            <person name="Klenk H.-P."/>
        </authorList>
    </citation>
    <scope>NUCLEOTIDE SEQUENCE [LARGE SCALE GENOMIC DNA]</scope>
    <source>
        <strain evidence="1 2">DSM 46659</strain>
    </source>
</reference>
<gene>
    <name evidence="1" type="ORF">HNR23_003413</name>
</gene>
<proteinExistence type="predicted"/>
<dbReference type="GO" id="GO:0009307">
    <property type="term" value="P:DNA restriction-modification system"/>
    <property type="evidence" value="ECO:0007669"/>
    <property type="project" value="InterPro"/>
</dbReference>
<dbReference type="InterPro" id="IPR037083">
    <property type="entry name" value="NgoMIV_sf"/>
</dbReference>
<evidence type="ECO:0000313" key="1">
    <source>
        <dbReference type="EMBL" id="MBB6173353.1"/>
    </source>
</evidence>
<comment type="caution">
    <text evidence="1">The sequence shown here is derived from an EMBL/GenBank/DDBJ whole genome shotgun (WGS) entry which is preliminary data.</text>
</comment>